<dbReference type="EMBL" id="FQXZ01000011">
    <property type="protein sequence ID" value="SHH97521.1"/>
    <property type="molecule type" value="Genomic_DNA"/>
</dbReference>
<gene>
    <name evidence="1" type="ORF">VA7868_01092</name>
</gene>
<keyword evidence="2" id="KW-1185">Reference proteome</keyword>
<evidence type="ECO:0000313" key="2">
    <source>
        <dbReference type="Proteomes" id="UP000184608"/>
    </source>
</evidence>
<organism evidence="1 2">
    <name type="scientific">Vibrio aerogenes CECT 7868</name>
    <dbReference type="NCBI Taxonomy" id="1216006"/>
    <lineage>
        <taxon>Bacteria</taxon>
        <taxon>Pseudomonadati</taxon>
        <taxon>Pseudomonadota</taxon>
        <taxon>Gammaproteobacteria</taxon>
        <taxon>Vibrionales</taxon>
        <taxon>Vibrionaceae</taxon>
        <taxon>Vibrio</taxon>
    </lineage>
</organism>
<sequence>MAGGVAVLNRDLFYLFYGVFVGTGTQSKTKLRGQAKGCGEDKVLRTDTKNAAYGDRRHK</sequence>
<proteinExistence type="predicted"/>
<protein>
    <submittedName>
        <fullName evidence="1">Uncharacterized protein</fullName>
    </submittedName>
</protein>
<dbReference type="STRING" id="1216006.VA7868_01092"/>
<dbReference type="Proteomes" id="UP000184608">
    <property type="component" value="Unassembled WGS sequence"/>
</dbReference>
<evidence type="ECO:0000313" key="1">
    <source>
        <dbReference type="EMBL" id="SHH97521.1"/>
    </source>
</evidence>
<name>A0A1M5XCH8_9VIBR</name>
<dbReference type="AlphaFoldDB" id="A0A1M5XCH8"/>
<accession>A0A1M5XCH8</accession>
<reference evidence="1 2" key="1">
    <citation type="submission" date="2016-11" db="EMBL/GenBank/DDBJ databases">
        <authorList>
            <person name="Jaros S."/>
            <person name="Januszkiewicz K."/>
            <person name="Wedrychowicz H."/>
        </authorList>
    </citation>
    <scope>NUCLEOTIDE SEQUENCE [LARGE SCALE GENOMIC DNA]</scope>
    <source>
        <strain evidence="1 2">CECT 7868</strain>
    </source>
</reference>